<name>A0A168A2E5_9HYPO</name>
<dbReference type="Gene3D" id="1.20.1290.10">
    <property type="entry name" value="AhpD-like"/>
    <property type="match status" value="1"/>
</dbReference>
<sequence length="130" mass="14127">MRIPYLAICRVAVVNRAWYEWGAHAPLATAAGVPAAGLDVVKRTDVLSLSDDSSSSNGLSAVQWAVIVYTEEMTRNVEVADATFARLREFLNERQIVELTMVVASYNCVSRFLVALNVGEKNGTGIEAAH</sequence>
<proteinExistence type="predicted"/>
<comment type="caution">
    <text evidence="1">The sequence shown here is derived from an EMBL/GenBank/DDBJ whole genome shotgun (WGS) entry which is preliminary data.</text>
</comment>
<evidence type="ECO:0000313" key="1">
    <source>
        <dbReference type="EMBL" id="OAA68159.1"/>
    </source>
</evidence>
<dbReference type="EMBL" id="AZHD01000001">
    <property type="protein sequence ID" value="OAA68159.1"/>
    <property type="molecule type" value="Genomic_DNA"/>
</dbReference>
<dbReference type="Proteomes" id="UP000076874">
    <property type="component" value="Unassembled WGS sequence"/>
</dbReference>
<keyword evidence="2" id="KW-1185">Reference proteome</keyword>
<dbReference type="AlphaFoldDB" id="A0A168A2E5"/>
<gene>
    <name evidence="1" type="ORF">SPI_00354</name>
</gene>
<dbReference type="PANTHER" id="PTHR34846">
    <property type="entry name" value="4-CARBOXYMUCONOLACTONE DECARBOXYLASE FAMILY PROTEIN (AFU_ORTHOLOGUE AFUA_6G11590)"/>
    <property type="match status" value="1"/>
</dbReference>
<organism evidence="1 2">
    <name type="scientific">Niveomyces insectorum RCEF 264</name>
    <dbReference type="NCBI Taxonomy" id="1081102"/>
    <lineage>
        <taxon>Eukaryota</taxon>
        <taxon>Fungi</taxon>
        <taxon>Dikarya</taxon>
        <taxon>Ascomycota</taxon>
        <taxon>Pezizomycotina</taxon>
        <taxon>Sordariomycetes</taxon>
        <taxon>Hypocreomycetidae</taxon>
        <taxon>Hypocreales</taxon>
        <taxon>Cordycipitaceae</taxon>
        <taxon>Niveomyces</taxon>
    </lineage>
</organism>
<reference evidence="1 2" key="1">
    <citation type="journal article" date="2016" name="Genome Biol. Evol.">
        <title>Divergent and convergent evolution of fungal pathogenicity.</title>
        <authorList>
            <person name="Shang Y."/>
            <person name="Xiao G."/>
            <person name="Zheng P."/>
            <person name="Cen K."/>
            <person name="Zhan S."/>
            <person name="Wang C."/>
        </authorList>
    </citation>
    <scope>NUCLEOTIDE SEQUENCE [LARGE SCALE GENOMIC DNA]</scope>
    <source>
        <strain evidence="1 2">RCEF 264</strain>
    </source>
</reference>
<dbReference type="PANTHER" id="PTHR34846:SF11">
    <property type="entry name" value="4-CARBOXYMUCONOLACTONE DECARBOXYLASE FAMILY PROTEIN (AFU_ORTHOLOGUE AFUA_6G11590)"/>
    <property type="match status" value="1"/>
</dbReference>
<evidence type="ECO:0000313" key="2">
    <source>
        <dbReference type="Proteomes" id="UP000076874"/>
    </source>
</evidence>
<dbReference type="SUPFAM" id="SSF69118">
    <property type="entry name" value="AhpD-like"/>
    <property type="match status" value="1"/>
</dbReference>
<dbReference type="OrthoDB" id="9998495at2759"/>
<protein>
    <submittedName>
        <fullName evidence="1">4-carboxymuconolactone decarboxylase family protein</fullName>
    </submittedName>
</protein>
<accession>A0A168A2E5</accession>
<dbReference type="InterPro" id="IPR029032">
    <property type="entry name" value="AhpD-like"/>
</dbReference>